<keyword evidence="4 6" id="KW-1133">Transmembrane helix</keyword>
<organism evidence="7 8">
    <name type="scientific">Dinothrombium tinctorium</name>
    <dbReference type="NCBI Taxonomy" id="1965070"/>
    <lineage>
        <taxon>Eukaryota</taxon>
        <taxon>Metazoa</taxon>
        <taxon>Ecdysozoa</taxon>
        <taxon>Arthropoda</taxon>
        <taxon>Chelicerata</taxon>
        <taxon>Arachnida</taxon>
        <taxon>Acari</taxon>
        <taxon>Acariformes</taxon>
        <taxon>Trombidiformes</taxon>
        <taxon>Prostigmata</taxon>
        <taxon>Anystina</taxon>
        <taxon>Parasitengona</taxon>
        <taxon>Trombidioidea</taxon>
        <taxon>Trombidiidae</taxon>
        <taxon>Dinothrombium</taxon>
    </lineage>
</organism>
<evidence type="ECO:0000256" key="2">
    <source>
        <dbReference type="ARBA" id="ARBA00009190"/>
    </source>
</evidence>
<dbReference type="GO" id="GO:0005794">
    <property type="term" value="C:Golgi apparatus"/>
    <property type="evidence" value="ECO:0007669"/>
    <property type="project" value="TreeGrafter"/>
</dbReference>
<evidence type="ECO:0000313" key="7">
    <source>
        <dbReference type="EMBL" id="RWS11139.1"/>
    </source>
</evidence>
<dbReference type="AlphaFoldDB" id="A0A443R7A2"/>
<feature type="transmembrane region" description="Helical" evidence="6">
    <location>
        <begin position="12"/>
        <end position="32"/>
    </location>
</feature>
<dbReference type="GO" id="GO:0016020">
    <property type="term" value="C:membrane"/>
    <property type="evidence" value="ECO:0007669"/>
    <property type="project" value="UniProtKB-SubCell"/>
</dbReference>
<gene>
    <name evidence="7" type="ORF">B4U79_00490</name>
</gene>
<accession>A0A443R7A2</accession>
<dbReference type="GO" id="GO:0015085">
    <property type="term" value="F:calcium ion transmembrane transporter activity"/>
    <property type="evidence" value="ECO:0007669"/>
    <property type="project" value="TreeGrafter"/>
</dbReference>
<dbReference type="GO" id="GO:0032472">
    <property type="term" value="P:Golgi calcium ion transport"/>
    <property type="evidence" value="ECO:0007669"/>
    <property type="project" value="TreeGrafter"/>
</dbReference>
<evidence type="ECO:0000256" key="4">
    <source>
        <dbReference type="ARBA" id="ARBA00022989"/>
    </source>
</evidence>
<comment type="caution">
    <text evidence="7">The sequence shown here is derived from an EMBL/GenBank/DDBJ whole genome shotgun (WGS) entry which is preliminary data.</text>
</comment>
<comment type="caution">
    <text evidence="6">Lacks conserved residue(s) required for the propagation of feature annotation.</text>
</comment>
<dbReference type="GO" id="GO:0032468">
    <property type="term" value="P:Golgi calcium ion homeostasis"/>
    <property type="evidence" value="ECO:0007669"/>
    <property type="project" value="TreeGrafter"/>
</dbReference>
<sequence>MVTTIVSRDIAFYLSIVLFTFFGAQMLIEGYSMTLNEELSEKLQIEDELKKSMIDVNSTKLLSKFQQKANKYVSLVFIEAFATTVFAEWGDRSQISTVVLASRENSFGVFLGAVSGQCVCNAIAVIGGRYVAHNLDGGGEIVFNCYLNENLLNGSINE</sequence>
<evidence type="ECO:0000256" key="3">
    <source>
        <dbReference type="ARBA" id="ARBA00022692"/>
    </source>
</evidence>
<dbReference type="OrthoDB" id="442680at2759"/>
<evidence type="ECO:0000256" key="1">
    <source>
        <dbReference type="ARBA" id="ARBA00004141"/>
    </source>
</evidence>
<evidence type="ECO:0000313" key="8">
    <source>
        <dbReference type="Proteomes" id="UP000285301"/>
    </source>
</evidence>
<dbReference type="InterPro" id="IPR001727">
    <property type="entry name" value="GDT1-like"/>
</dbReference>
<name>A0A443R7A2_9ACAR</name>
<dbReference type="EMBL" id="NCKU01001829">
    <property type="protein sequence ID" value="RWS11139.1"/>
    <property type="molecule type" value="Genomic_DNA"/>
</dbReference>
<dbReference type="PANTHER" id="PTHR12608">
    <property type="entry name" value="TRANSMEMBRANE PROTEIN HTP-1 RELATED"/>
    <property type="match status" value="1"/>
</dbReference>
<comment type="subcellular location">
    <subcellularLocation>
        <location evidence="1 6">Membrane</location>
        <topology evidence="1 6">Multi-pass membrane protein</topology>
    </subcellularLocation>
</comment>
<dbReference type="PANTHER" id="PTHR12608:SF1">
    <property type="entry name" value="TRANSMEMBRANE PROTEIN 165"/>
    <property type="match status" value="1"/>
</dbReference>
<comment type="similarity">
    <text evidence="2 6">Belongs to the GDT1 family.</text>
</comment>
<keyword evidence="3 6" id="KW-0812">Transmembrane</keyword>
<proteinExistence type="inferred from homology"/>
<evidence type="ECO:0000256" key="6">
    <source>
        <dbReference type="RuleBase" id="RU365102"/>
    </source>
</evidence>
<dbReference type="GO" id="GO:0005384">
    <property type="term" value="F:manganese ion transmembrane transporter activity"/>
    <property type="evidence" value="ECO:0007669"/>
    <property type="project" value="TreeGrafter"/>
</dbReference>
<dbReference type="Proteomes" id="UP000285301">
    <property type="component" value="Unassembled WGS sequence"/>
</dbReference>
<reference evidence="7 8" key="1">
    <citation type="journal article" date="2018" name="Gigascience">
        <title>Genomes of trombidid mites reveal novel predicted allergens and laterally-transferred genes associated with secondary metabolism.</title>
        <authorList>
            <person name="Dong X."/>
            <person name="Chaisiri K."/>
            <person name="Xia D."/>
            <person name="Armstrong S.D."/>
            <person name="Fang Y."/>
            <person name="Donnelly M.J."/>
            <person name="Kadowaki T."/>
            <person name="McGarry J.W."/>
            <person name="Darby A.C."/>
            <person name="Makepeace B.L."/>
        </authorList>
    </citation>
    <scope>NUCLEOTIDE SEQUENCE [LARGE SCALE GENOMIC DNA]</scope>
    <source>
        <strain evidence="7">UoL-WK</strain>
    </source>
</reference>
<keyword evidence="8" id="KW-1185">Reference proteome</keyword>
<protein>
    <recommendedName>
        <fullName evidence="6">GDT1 family protein</fullName>
    </recommendedName>
</protein>
<dbReference type="Pfam" id="PF01169">
    <property type="entry name" value="GDT1"/>
    <property type="match status" value="1"/>
</dbReference>
<keyword evidence="5 6" id="KW-0472">Membrane</keyword>
<evidence type="ECO:0000256" key="5">
    <source>
        <dbReference type="ARBA" id="ARBA00023136"/>
    </source>
</evidence>